<dbReference type="EMBL" id="MU274902">
    <property type="protein sequence ID" value="KAI0093292.1"/>
    <property type="molecule type" value="Genomic_DNA"/>
</dbReference>
<evidence type="ECO:0000313" key="1">
    <source>
        <dbReference type="EMBL" id="KAI0093292.1"/>
    </source>
</evidence>
<proteinExistence type="predicted"/>
<comment type="caution">
    <text evidence="1">The sequence shown here is derived from an EMBL/GenBank/DDBJ whole genome shotgun (WGS) entry which is preliminary data.</text>
</comment>
<organism evidence="1 2">
    <name type="scientific">Irpex rosettiformis</name>
    <dbReference type="NCBI Taxonomy" id="378272"/>
    <lineage>
        <taxon>Eukaryota</taxon>
        <taxon>Fungi</taxon>
        <taxon>Dikarya</taxon>
        <taxon>Basidiomycota</taxon>
        <taxon>Agaricomycotina</taxon>
        <taxon>Agaricomycetes</taxon>
        <taxon>Polyporales</taxon>
        <taxon>Irpicaceae</taxon>
        <taxon>Irpex</taxon>
    </lineage>
</organism>
<gene>
    <name evidence="1" type="ORF">BDY19DRAFT_923160</name>
</gene>
<sequence>MSNPFTTTVDGSRHPFTVPVEKPTHHTERRVGPPSDTPAAVSLTVSKIRRKQLRTYRSPSASGVFGLRMETIAIPCAVNPASPTTSSATGSSSNVSEDGLYAHLNKKHVYATEPPLPLYHPKGQLALSLPGLDPAIFGLASNAINIDDHDIRLHASSQDYDPRRLSSRARRPAAKLRDVVGDEEDANDVATTANGKKAADTSGQPRSGSPRKRRTAGSGAAGSGKRRRKDAEDADGTYPNPVNRRTRNTRGAAAAVASPLAGPAVVADAEPDEVEGEGDGDDSATVAGEPAETAARTTRSRRSRAAAPKRRGSSASETTTTSVSVSIATNARTTRSSGAKKPSDGDVPMDTDEQNLPPSVEDKAETTPPRSKEVADVLAQDDNDTLEKINHPSSPPVTVTSKESKEADDAKVDQTTTDVTRVEGGRVQENDVLDGKDAKMTLKNIGLSSQPSVPSRKDDDDKIIAGSTVESPTTMDVDSPESSTSPQVDQQESFGPTDSQPPKPKSPSPHVPPPVSATTPPSVPAKPSPVSVATSVPVPSPARSQAATATQPPPAQPQDDEKEEGELSDE</sequence>
<dbReference type="Proteomes" id="UP001055072">
    <property type="component" value="Unassembled WGS sequence"/>
</dbReference>
<name>A0ACB8UFV3_9APHY</name>
<accession>A0ACB8UFV3</accession>
<protein>
    <submittedName>
        <fullName evidence="1">Uncharacterized protein</fullName>
    </submittedName>
</protein>
<reference evidence="1" key="1">
    <citation type="journal article" date="2021" name="Environ. Microbiol.">
        <title>Gene family expansions and transcriptome signatures uncover fungal adaptations to wood decay.</title>
        <authorList>
            <person name="Hage H."/>
            <person name="Miyauchi S."/>
            <person name="Viragh M."/>
            <person name="Drula E."/>
            <person name="Min B."/>
            <person name="Chaduli D."/>
            <person name="Navarro D."/>
            <person name="Favel A."/>
            <person name="Norest M."/>
            <person name="Lesage-Meessen L."/>
            <person name="Balint B."/>
            <person name="Merenyi Z."/>
            <person name="de Eugenio L."/>
            <person name="Morin E."/>
            <person name="Martinez A.T."/>
            <person name="Baldrian P."/>
            <person name="Stursova M."/>
            <person name="Martinez M.J."/>
            <person name="Novotny C."/>
            <person name="Magnuson J.K."/>
            <person name="Spatafora J.W."/>
            <person name="Maurice S."/>
            <person name="Pangilinan J."/>
            <person name="Andreopoulos W."/>
            <person name="LaButti K."/>
            <person name="Hundley H."/>
            <person name="Na H."/>
            <person name="Kuo A."/>
            <person name="Barry K."/>
            <person name="Lipzen A."/>
            <person name="Henrissat B."/>
            <person name="Riley R."/>
            <person name="Ahrendt S."/>
            <person name="Nagy L.G."/>
            <person name="Grigoriev I.V."/>
            <person name="Martin F."/>
            <person name="Rosso M.N."/>
        </authorList>
    </citation>
    <scope>NUCLEOTIDE SEQUENCE</scope>
    <source>
        <strain evidence="1">CBS 384.51</strain>
    </source>
</reference>
<keyword evidence="2" id="KW-1185">Reference proteome</keyword>
<evidence type="ECO:0000313" key="2">
    <source>
        <dbReference type="Proteomes" id="UP001055072"/>
    </source>
</evidence>